<reference evidence="1 2" key="1">
    <citation type="submission" date="2008-04" db="EMBL/GenBank/DDBJ databases">
        <title>Draft genome sequence of Bacteroides intestinalis (DSM 17393).</title>
        <authorList>
            <person name="Sudarsanam P."/>
            <person name="Ley R."/>
            <person name="Guruge J."/>
            <person name="Turnbaugh P.J."/>
            <person name="Mahowald M."/>
            <person name="Liep D."/>
            <person name="Gordon J."/>
        </authorList>
    </citation>
    <scope>NUCLEOTIDE SEQUENCE [LARGE SCALE GENOMIC DNA]</scope>
    <source>
        <strain evidence="1 2">DSM 17393</strain>
    </source>
</reference>
<accession>B3CIR2</accession>
<dbReference type="GeneID" id="97165427"/>
<name>B3CIR2_9BACE</name>
<proteinExistence type="predicted"/>
<evidence type="ECO:0000313" key="2">
    <source>
        <dbReference type="Proteomes" id="UP000004596"/>
    </source>
</evidence>
<dbReference type="Proteomes" id="UP000004596">
    <property type="component" value="Unassembled WGS sequence"/>
</dbReference>
<dbReference type="eggNOG" id="ENOG502ZBDV">
    <property type="taxonomic scope" value="Bacteria"/>
</dbReference>
<sequence length="126" mass="13860">MPQVLTRDVTELTPDALYNLEIRQYNSAGTHLAGTTFAQATIGTALDVTLQVSDDCQLVIVTRGDGKTVKTELGTRTLQKVQENITADSTVISRINPTDQSSMNKMPYVLHLKHVKVVQESGKYII</sequence>
<gene>
    <name evidence="1" type="ORF">BACINT_03251</name>
</gene>
<evidence type="ECO:0000313" key="1">
    <source>
        <dbReference type="EMBL" id="EDV04119.1"/>
    </source>
</evidence>
<dbReference type="RefSeq" id="WP_007664535.1">
    <property type="nucleotide sequence ID" value="NZ_ABJL02000008.1"/>
</dbReference>
<protein>
    <submittedName>
        <fullName evidence="1">Uncharacterized protein</fullName>
    </submittedName>
</protein>
<comment type="caution">
    <text evidence="1">The sequence shown here is derived from an EMBL/GenBank/DDBJ whole genome shotgun (WGS) entry which is preliminary data.</text>
</comment>
<dbReference type="STRING" id="471870.BACINT_03251"/>
<organism evidence="1 2">
    <name type="scientific">Bacteroides intestinalis DSM 17393</name>
    <dbReference type="NCBI Taxonomy" id="471870"/>
    <lineage>
        <taxon>Bacteria</taxon>
        <taxon>Pseudomonadati</taxon>
        <taxon>Bacteroidota</taxon>
        <taxon>Bacteroidia</taxon>
        <taxon>Bacteroidales</taxon>
        <taxon>Bacteroidaceae</taxon>
        <taxon>Bacteroides</taxon>
    </lineage>
</organism>
<reference evidence="1 2" key="2">
    <citation type="submission" date="2008-04" db="EMBL/GenBank/DDBJ databases">
        <authorList>
            <person name="Fulton L."/>
            <person name="Clifton S."/>
            <person name="Fulton B."/>
            <person name="Xu J."/>
            <person name="Minx P."/>
            <person name="Pepin K.H."/>
            <person name="Johnson M."/>
            <person name="Thiruvilangam P."/>
            <person name="Bhonagiri V."/>
            <person name="Nash W.E."/>
            <person name="Mardis E.R."/>
            <person name="Wilson R.K."/>
        </authorList>
    </citation>
    <scope>NUCLEOTIDE SEQUENCE [LARGE SCALE GENOMIC DNA]</scope>
    <source>
        <strain evidence="1 2">DSM 17393</strain>
    </source>
</reference>
<dbReference type="EMBL" id="ABJL02000008">
    <property type="protein sequence ID" value="EDV04119.1"/>
    <property type="molecule type" value="Genomic_DNA"/>
</dbReference>
<dbReference type="AlphaFoldDB" id="B3CIR2"/>